<evidence type="ECO:0000313" key="2">
    <source>
        <dbReference type="Proteomes" id="UP000035720"/>
    </source>
</evidence>
<sequence length="117" mass="12871">MSLTGKLGPVLAYGYDAEWNPAATWISSTGYNYEDGDWPMKVNVTSGRIISFRHNVDYGYGYGLVWSPGGTRFVLSADVNGDFVRDLVIMNVDGSNPKLVKAGTSEKEMTPLSWSPR</sequence>
<evidence type="ECO:0000313" key="1">
    <source>
        <dbReference type="EMBL" id="CCI52360.1"/>
    </source>
</evidence>
<dbReference type="RefSeq" id="WP_048544753.1">
    <property type="nucleotide sequence ID" value="NZ_HF571038.1"/>
</dbReference>
<proteinExistence type="predicted"/>
<keyword evidence="2" id="KW-1185">Reference proteome</keyword>
<comment type="caution">
    <text evidence="1">The sequence shown here is derived from an EMBL/GenBank/DDBJ whole genome shotgun (WGS) entry which is preliminary data.</text>
</comment>
<dbReference type="SUPFAM" id="SSF82171">
    <property type="entry name" value="DPP6 N-terminal domain-like"/>
    <property type="match status" value="1"/>
</dbReference>
<name>A0A077M948_9MICO</name>
<dbReference type="AlphaFoldDB" id="A0A077M948"/>
<dbReference type="InterPro" id="IPR011042">
    <property type="entry name" value="6-blade_b-propeller_TolB-like"/>
</dbReference>
<organism evidence="1 2">
    <name type="scientific">Nostocoides jenkinsii Ben 74</name>
    <dbReference type="NCBI Taxonomy" id="1193518"/>
    <lineage>
        <taxon>Bacteria</taxon>
        <taxon>Bacillati</taxon>
        <taxon>Actinomycetota</taxon>
        <taxon>Actinomycetes</taxon>
        <taxon>Micrococcales</taxon>
        <taxon>Intrasporangiaceae</taxon>
        <taxon>Nostocoides</taxon>
    </lineage>
</organism>
<dbReference type="EMBL" id="CAJC01000068">
    <property type="protein sequence ID" value="CCI52360.1"/>
    <property type="molecule type" value="Genomic_DNA"/>
</dbReference>
<accession>A0A077M948</accession>
<dbReference type="Proteomes" id="UP000035720">
    <property type="component" value="Unassembled WGS sequence"/>
</dbReference>
<dbReference type="Gene3D" id="2.120.10.30">
    <property type="entry name" value="TolB, C-terminal domain"/>
    <property type="match status" value="1"/>
</dbReference>
<gene>
    <name evidence="1" type="ORF">BN13_160042</name>
</gene>
<reference evidence="1 2" key="1">
    <citation type="journal article" date="2013" name="ISME J.">
        <title>A metabolic model for members of the genus Tetrasphaera involved in enhanced biological phosphorus removal.</title>
        <authorList>
            <person name="Kristiansen R."/>
            <person name="Nguyen H.T.T."/>
            <person name="Saunders A.M."/>
            <person name="Nielsen J.L."/>
            <person name="Wimmer R."/>
            <person name="Le V.Q."/>
            <person name="McIlroy S.J."/>
            <person name="Petrovski S."/>
            <person name="Seviour R.J."/>
            <person name="Calteau A."/>
            <person name="Nielsen K.L."/>
            <person name="Nielsen P.H."/>
        </authorList>
    </citation>
    <scope>NUCLEOTIDE SEQUENCE [LARGE SCALE GENOMIC DNA]</scope>
    <source>
        <strain evidence="1 2">Ben 74</strain>
    </source>
</reference>
<protein>
    <submittedName>
        <fullName evidence="1">Uncharacterized protein</fullName>
    </submittedName>
</protein>